<evidence type="ECO:0000256" key="4">
    <source>
        <dbReference type="ARBA" id="ARBA00022490"/>
    </source>
</evidence>
<evidence type="ECO:0000256" key="3">
    <source>
        <dbReference type="ARBA" id="ARBA00019010"/>
    </source>
</evidence>
<comment type="similarity">
    <text evidence="2">Belongs to the TsaE family.</text>
</comment>
<keyword evidence="9" id="KW-0460">Magnesium</keyword>
<keyword evidence="6" id="KW-0479">Metal-binding</keyword>
<evidence type="ECO:0000313" key="11">
    <source>
        <dbReference type="EMBL" id="OGZ94165.1"/>
    </source>
</evidence>
<dbReference type="Proteomes" id="UP000177152">
    <property type="component" value="Unassembled WGS sequence"/>
</dbReference>
<dbReference type="PANTHER" id="PTHR33540">
    <property type="entry name" value="TRNA THREONYLCARBAMOYLADENOSINE BIOSYNTHESIS PROTEIN TSAE"/>
    <property type="match status" value="1"/>
</dbReference>
<keyword evidence="7" id="KW-0547">Nucleotide-binding</keyword>
<protein>
    <recommendedName>
        <fullName evidence="3">tRNA threonylcarbamoyladenosine biosynthesis protein TsaE</fullName>
    </recommendedName>
    <alternativeName>
        <fullName evidence="10">t(6)A37 threonylcarbamoyladenosine biosynthesis protein TsaE</fullName>
    </alternativeName>
</protein>
<evidence type="ECO:0000313" key="12">
    <source>
        <dbReference type="Proteomes" id="UP000177152"/>
    </source>
</evidence>
<keyword evidence="5" id="KW-0819">tRNA processing</keyword>
<proteinExistence type="inferred from homology"/>
<name>A0A1G2K451_9BACT</name>
<evidence type="ECO:0000256" key="5">
    <source>
        <dbReference type="ARBA" id="ARBA00022694"/>
    </source>
</evidence>
<evidence type="ECO:0000256" key="2">
    <source>
        <dbReference type="ARBA" id="ARBA00007599"/>
    </source>
</evidence>
<dbReference type="EMBL" id="MHQC01000041">
    <property type="protein sequence ID" value="OGZ94165.1"/>
    <property type="molecule type" value="Genomic_DNA"/>
</dbReference>
<keyword evidence="8" id="KW-0067">ATP-binding</keyword>
<dbReference type="GO" id="GO:0046872">
    <property type="term" value="F:metal ion binding"/>
    <property type="evidence" value="ECO:0007669"/>
    <property type="project" value="UniProtKB-KW"/>
</dbReference>
<gene>
    <name evidence="11" type="ORF">A2633_02865</name>
</gene>
<reference evidence="11 12" key="1">
    <citation type="journal article" date="2016" name="Nat. Commun.">
        <title>Thousands of microbial genomes shed light on interconnected biogeochemical processes in an aquifer system.</title>
        <authorList>
            <person name="Anantharaman K."/>
            <person name="Brown C.T."/>
            <person name="Hug L.A."/>
            <person name="Sharon I."/>
            <person name="Castelle C.J."/>
            <person name="Probst A.J."/>
            <person name="Thomas B.C."/>
            <person name="Singh A."/>
            <person name="Wilkins M.J."/>
            <person name="Karaoz U."/>
            <person name="Brodie E.L."/>
            <person name="Williams K.H."/>
            <person name="Hubbard S.S."/>
            <person name="Banfield J.F."/>
        </authorList>
    </citation>
    <scope>NUCLEOTIDE SEQUENCE [LARGE SCALE GENOMIC DNA]</scope>
</reference>
<keyword evidence="4" id="KW-0963">Cytoplasm</keyword>
<dbReference type="SUPFAM" id="SSF52540">
    <property type="entry name" value="P-loop containing nucleoside triphosphate hydrolases"/>
    <property type="match status" value="1"/>
</dbReference>
<dbReference type="GO" id="GO:0005524">
    <property type="term" value="F:ATP binding"/>
    <property type="evidence" value="ECO:0007669"/>
    <property type="project" value="UniProtKB-KW"/>
</dbReference>
<sequence length="159" mass="18200">MKFITKNKRETQKLARHLSGEFLKRSNPKKALVIALSGNLGAGKTTFAQWFAKPLGVKESVKSPTFVLMQIFKTGRTLPNGKRRLVHIDTYRIKRPSDMLRIGLKDILKDPKNIILIEWAEKIKGLLPKDGTWIYFKHAGRNRRIIIVSMTPHQILKSA</sequence>
<keyword evidence="11" id="KW-0808">Transferase</keyword>
<dbReference type="GO" id="GO:0005737">
    <property type="term" value="C:cytoplasm"/>
    <property type="evidence" value="ECO:0007669"/>
    <property type="project" value="UniProtKB-SubCell"/>
</dbReference>
<comment type="subcellular location">
    <subcellularLocation>
        <location evidence="1">Cytoplasm</location>
    </subcellularLocation>
</comment>
<dbReference type="GO" id="GO:0016740">
    <property type="term" value="F:transferase activity"/>
    <property type="evidence" value="ECO:0007669"/>
    <property type="project" value="UniProtKB-KW"/>
</dbReference>
<dbReference type="InterPro" id="IPR027417">
    <property type="entry name" value="P-loop_NTPase"/>
</dbReference>
<dbReference type="Gene3D" id="3.40.50.300">
    <property type="entry name" value="P-loop containing nucleotide triphosphate hydrolases"/>
    <property type="match status" value="1"/>
</dbReference>
<dbReference type="InterPro" id="IPR003442">
    <property type="entry name" value="T6A_TsaE"/>
</dbReference>
<evidence type="ECO:0000256" key="9">
    <source>
        <dbReference type="ARBA" id="ARBA00022842"/>
    </source>
</evidence>
<organism evidence="11 12">
    <name type="scientific">Candidatus Sungbacteria bacterium RIFCSPHIGHO2_01_FULL_47_32</name>
    <dbReference type="NCBI Taxonomy" id="1802264"/>
    <lineage>
        <taxon>Bacteria</taxon>
        <taxon>Candidatus Sungiibacteriota</taxon>
    </lineage>
</organism>
<evidence type="ECO:0000256" key="1">
    <source>
        <dbReference type="ARBA" id="ARBA00004496"/>
    </source>
</evidence>
<dbReference type="NCBIfam" id="TIGR00150">
    <property type="entry name" value="T6A_YjeE"/>
    <property type="match status" value="1"/>
</dbReference>
<evidence type="ECO:0000256" key="8">
    <source>
        <dbReference type="ARBA" id="ARBA00022840"/>
    </source>
</evidence>
<comment type="caution">
    <text evidence="11">The sequence shown here is derived from an EMBL/GenBank/DDBJ whole genome shotgun (WGS) entry which is preliminary data.</text>
</comment>
<dbReference type="AlphaFoldDB" id="A0A1G2K451"/>
<evidence type="ECO:0000256" key="6">
    <source>
        <dbReference type="ARBA" id="ARBA00022723"/>
    </source>
</evidence>
<evidence type="ECO:0000256" key="7">
    <source>
        <dbReference type="ARBA" id="ARBA00022741"/>
    </source>
</evidence>
<dbReference type="PANTHER" id="PTHR33540:SF2">
    <property type="entry name" value="TRNA THREONYLCARBAMOYLADENOSINE BIOSYNTHESIS PROTEIN TSAE"/>
    <property type="match status" value="1"/>
</dbReference>
<dbReference type="Pfam" id="PF02367">
    <property type="entry name" value="TsaE"/>
    <property type="match status" value="1"/>
</dbReference>
<dbReference type="GO" id="GO:0002949">
    <property type="term" value="P:tRNA threonylcarbamoyladenosine modification"/>
    <property type="evidence" value="ECO:0007669"/>
    <property type="project" value="InterPro"/>
</dbReference>
<evidence type="ECO:0000256" key="10">
    <source>
        <dbReference type="ARBA" id="ARBA00032441"/>
    </source>
</evidence>
<accession>A0A1G2K451</accession>